<gene>
    <name evidence="5" type="ORF">AQPW35_15080</name>
</gene>
<dbReference type="SUPFAM" id="SSF53822">
    <property type="entry name" value="Periplasmic binding protein-like I"/>
    <property type="match status" value="1"/>
</dbReference>
<reference evidence="6" key="1">
    <citation type="submission" date="2019-03" db="EMBL/GenBank/DDBJ databases">
        <title>Aquabacterium pictum sp.nov., the first bacteriochlorophyll a-containing freshwater bacterium in the genus Aquabacterium of the class Betaproteobacteria.</title>
        <authorList>
            <person name="Hirose S."/>
            <person name="Tank M."/>
            <person name="Hara E."/>
            <person name="Tamaki H."/>
            <person name="Takaichi S."/>
            <person name="Haruta S."/>
            <person name="Hanada S."/>
        </authorList>
    </citation>
    <scope>NUCLEOTIDE SEQUENCE [LARGE SCALE GENOMIC DNA]</scope>
    <source>
        <strain evidence="6">W35</strain>
    </source>
</reference>
<name>A0A480APZ8_9BURK</name>
<evidence type="ECO:0000256" key="1">
    <source>
        <dbReference type="ARBA" id="ARBA00010062"/>
    </source>
</evidence>
<dbReference type="Proteomes" id="UP000301751">
    <property type="component" value="Unassembled WGS sequence"/>
</dbReference>
<dbReference type="PANTHER" id="PTHR30483">
    <property type="entry name" value="LEUCINE-SPECIFIC-BINDING PROTEIN"/>
    <property type="match status" value="1"/>
</dbReference>
<feature type="domain" description="Leucine-binding protein" evidence="4">
    <location>
        <begin position="46"/>
        <end position="381"/>
    </location>
</feature>
<protein>
    <submittedName>
        <fullName evidence="5">ABC transporter permease</fullName>
    </submittedName>
</protein>
<evidence type="ECO:0000256" key="2">
    <source>
        <dbReference type="ARBA" id="ARBA00022729"/>
    </source>
</evidence>
<organism evidence="5 6">
    <name type="scientific">Pseudaquabacterium pictum</name>
    <dbReference type="NCBI Taxonomy" id="2315236"/>
    <lineage>
        <taxon>Bacteria</taxon>
        <taxon>Pseudomonadati</taxon>
        <taxon>Pseudomonadota</taxon>
        <taxon>Betaproteobacteria</taxon>
        <taxon>Burkholderiales</taxon>
        <taxon>Sphaerotilaceae</taxon>
        <taxon>Pseudaquabacterium</taxon>
    </lineage>
</organism>
<dbReference type="EMBL" id="BJCL01000003">
    <property type="protein sequence ID" value="GCL62427.1"/>
    <property type="molecule type" value="Genomic_DNA"/>
</dbReference>
<proteinExistence type="inferred from homology"/>
<sequence length="418" mass="44919">MHIHHHPSTPVAARSAARWTRLATAAALVVAAGGALAQDKISDGIVKIGLLSDLSGVYADIVGPGAVIAAKMAIADFGGKVLGKPIELVVADTQNKADITAAKAREWFDTQKVDMLGDVAATAPALAALQVAKQKNKIALFPSAASSRLSNEDCSAISVHWTYDTYALAAGTGRGVVKSGGDSWFFLTADYAFGTNLEKDTTEVIKAEGGKVIGSVRHPLNAADFSSFLLQAQSSKAKIVGLANAGGDMINSIKAANEFGITKNQRLAALLVFINDIHSMGLPVAQGMLLTEAFYWDSSDEARKWSRRFFEQHKRMPNMAQAGIYSGITHYLKAVAATGTDDTTTVMAKMKATPVNDFMTKNGKIREDGRLIRDMYVYEVKKPSESNYPWDYYKLKATIPAEQAFLPLSRSVCPLVKK</sequence>
<comment type="caution">
    <text evidence="5">The sequence shown here is derived from an EMBL/GenBank/DDBJ whole genome shotgun (WGS) entry which is preliminary data.</text>
</comment>
<keyword evidence="6" id="KW-1185">Reference proteome</keyword>
<dbReference type="Pfam" id="PF13458">
    <property type="entry name" value="Peripla_BP_6"/>
    <property type="match status" value="1"/>
</dbReference>
<dbReference type="AlphaFoldDB" id="A0A480APZ8"/>
<evidence type="ECO:0000259" key="4">
    <source>
        <dbReference type="Pfam" id="PF13458"/>
    </source>
</evidence>
<dbReference type="CDD" id="cd06327">
    <property type="entry name" value="PBP1_SBP-like"/>
    <property type="match status" value="1"/>
</dbReference>
<feature type="chain" id="PRO_5019776381" evidence="3">
    <location>
        <begin position="38"/>
        <end position="418"/>
    </location>
</feature>
<feature type="signal peptide" evidence="3">
    <location>
        <begin position="1"/>
        <end position="37"/>
    </location>
</feature>
<dbReference type="InterPro" id="IPR028081">
    <property type="entry name" value="Leu-bd"/>
</dbReference>
<dbReference type="PANTHER" id="PTHR30483:SF6">
    <property type="entry name" value="PERIPLASMIC BINDING PROTEIN OF ABC TRANSPORTER FOR NATURAL AMINO ACIDS"/>
    <property type="match status" value="1"/>
</dbReference>
<evidence type="ECO:0000256" key="3">
    <source>
        <dbReference type="SAM" id="SignalP"/>
    </source>
</evidence>
<dbReference type="InterPro" id="IPR028082">
    <property type="entry name" value="Peripla_BP_I"/>
</dbReference>
<dbReference type="OrthoDB" id="8887944at2"/>
<dbReference type="RefSeq" id="WP_137732188.1">
    <property type="nucleotide sequence ID" value="NZ_BJCL01000003.1"/>
</dbReference>
<comment type="similarity">
    <text evidence="1">Belongs to the leucine-binding protein family.</text>
</comment>
<dbReference type="InterPro" id="IPR051010">
    <property type="entry name" value="BCAA_transport"/>
</dbReference>
<accession>A0A480APZ8</accession>
<evidence type="ECO:0000313" key="5">
    <source>
        <dbReference type="EMBL" id="GCL62427.1"/>
    </source>
</evidence>
<keyword evidence="2 3" id="KW-0732">Signal</keyword>
<evidence type="ECO:0000313" key="6">
    <source>
        <dbReference type="Proteomes" id="UP000301751"/>
    </source>
</evidence>
<dbReference type="Gene3D" id="3.40.50.2300">
    <property type="match status" value="2"/>
</dbReference>